<keyword evidence="2" id="KW-0285">Flavoprotein</keyword>
<reference evidence="6" key="1">
    <citation type="journal article" date="2019" name="Int. J. Syst. Evol. Microbiol.">
        <title>The Global Catalogue of Microorganisms (GCM) 10K type strain sequencing project: providing services to taxonomists for standard genome sequencing and annotation.</title>
        <authorList>
            <consortium name="The Broad Institute Genomics Platform"/>
            <consortium name="The Broad Institute Genome Sequencing Center for Infectious Disease"/>
            <person name="Wu L."/>
            <person name="Ma J."/>
        </authorList>
    </citation>
    <scope>NUCLEOTIDE SEQUENCE [LARGE SCALE GENOMIC DNA]</scope>
    <source>
        <strain evidence="6">JCM 9373</strain>
    </source>
</reference>
<keyword evidence="6" id="KW-1185">Reference proteome</keyword>
<evidence type="ECO:0000256" key="1">
    <source>
        <dbReference type="ARBA" id="ARBA00001974"/>
    </source>
</evidence>
<accession>A0ABP6NVX4</accession>
<keyword evidence="5" id="KW-0560">Oxidoreductase</keyword>
<organism evidence="5 6">
    <name type="scientific">Planomonospora alba</name>
    <dbReference type="NCBI Taxonomy" id="161354"/>
    <lineage>
        <taxon>Bacteria</taxon>
        <taxon>Bacillati</taxon>
        <taxon>Actinomycetota</taxon>
        <taxon>Actinomycetes</taxon>
        <taxon>Streptosporangiales</taxon>
        <taxon>Streptosporangiaceae</taxon>
        <taxon>Planomonospora</taxon>
    </lineage>
</organism>
<evidence type="ECO:0000256" key="3">
    <source>
        <dbReference type="ARBA" id="ARBA00022827"/>
    </source>
</evidence>
<feature type="domain" description="FAD-binding" evidence="4">
    <location>
        <begin position="7"/>
        <end position="347"/>
    </location>
</feature>
<comment type="cofactor">
    <cofactor evidence="1">
        <name>FAD</name>
        <dbReference type="ChEBI" id="CHEBI:57692"/>
    </cofactor>
</comment>
<dbReference type="InterPro" id="IPR050641">
    <property type="entry name" value="RIFMO-like"/>
</dbReference>
<dbReference type="Pfam" id="PF01494">
    <property type="entry name" value="FAD_binding_3"/>
    <property type="match status" value="1"/>
</dbReference>
<comment type="caution">
    <text evidence="5">The sequence shown here is derived from an EMBL/GenBank/DDBJ whole genome shotgun (WGS) entry which is preliminary data.</text>
</comment>
<evidence type="ECO:0000313" key="5">
    <source>
        <dbReference type="EMBL" id="GAA3159679.1"/>
    </source>
</evidence>
<gene>
    <name evidence="5" type="ORF">GCM10010466_58110</name>
</gene>
<dbReference type="PRINTS" id="PR00420">
    <property type="entry name" value="RNGMNOXGNASE"/>
</dbReference>
<dbReference type="Proteomes" id="UP001500320">
    <property type="component" value="Unassembled WGS sequence"/>
</dbReference>
<dbReference type="Pfam" id="PF21274">
    <property type="entry name" value="Rng_hyd_C"/>
    <property type="match status" value="1"/>
</dbReference>
<dbReference type="Gene3D" id="3.30.70.2450">
    <property type="match status" value="1"/>
</dbReference>
<evidence type="ECO:0000256" key="2">
    <source>
        <dbReference type="ARBA" id="ARBA00022630"/>
    </source>
</evidence>
<sequence>MSGYEPEVLVVGAGPTGLALACALRMQGVTVRVVDAAPGPASTSRANILHARGVEVLDRLGALGDLPQRSLTALTLTQHLDGGSAITIRFGDLGLGGARPALYASQAEVEAGLRSRLAELGVGVGWGTALTGLTQDAHGVTAVLGDGRSPLRCGWVVGCDGAHSTVRKLVGIGFPGVRVTERFLLADVHADWPVDRAGGHGWPHRDGPFFAVPMREAGRADDLWRLMAYDPAGDDAPGEHEILERFRRLVPERTGRTDIRIKDAVWTSAFRVHRRLADAYRRGRVLLAGDAAHIHSPLGGQGMVTGMGDAENLAWKLALVARGQAAERLLDTYEAERRPLATEVLRQTTNVTRLQIGGGPLLRLLRRRVIVPITGMPAVQRRAGLLASQLWVTYRRGPLAGGAASRLGRRPRPGDRVPDLACLRPDGGRTRLHAELGRRWVLLAPAEGAPAHLAEARDRLGAAVTVLTCGSGRREVWLVRPDAHLAWRGRTAPERLGRWLDGALRQGDARA</sequence>
<keyword evidence="5" id="KW-0503">Monooxygenase</keyword>
<keyword evidence="3" id="KW-0274">FAD</keyword>
<dbReference type="SUPFAM" id="SSF51905">
    <property type="entry name" value="FAD/NAD(P)-binding domain"/>
    <property type="match status" value="1"/>
</dbReference>
<evidence type="ECO:0000313" key="6">
    <source>
        <dbReference type="Proteomes" id="UP001500320"/>
    </source>
</evidence>
<dbReference type="InterPro" id="IPR036188">
    <property type="entry name" value="FAD/NAD-bd_sf"/>
</dbReference>
<dbReference type="InterPro" id="IPR002938">
    <property type="entry name" value="FAD-bd"/>
</dbReference>
<dbReference type="PANTHER" id="PTHR43004:SF19">
    <property type="entry name" value="BINDING MONOOXYGENASE, PUTATIVE (JCVI)-RELATED"/>
    <property type="match status" value="1"/>
</dbReference>
<dbReference type="EMBL" id="BAAAUT010000063">
    <property type="protein sequence ID" value="GAA3159679.1"/>
    <property type="molecule type" value="Genomic_DNA"/>
</dbReference>
<name>A0ABP6NVX4_9ACTN</name>
<dbReference type="Gene3D" id="3.50.50.60">
    <property type="entry name" value="FAD/NAD(P)-binding domain"/>
    <property type="match status" value="1"/>
</dbReference>
<evidence type="ECO:0000259" key="4">
    <source>
        <dbReference type="Pfam" id="PF01494"/>
    </source>
</evidence>
<dbReference type="GO" id="GO:0004497">
    <property type="term" value="F:monooxygenase activity"/>
    <property type="evidence" value="ECO:0007669"/>
    <property type="project" value="UniProtKB-KW"/>
</dbReference>
<dbReference type="RefSeq" id="WP_344865053.1">
    <property type="nucleotide sequence ID" value="NZ_BAAAUT010000063.1"/>
</dbReference>
<dbReference type="Gene3D" id="3.40.30.120">
    <property type="match status" value="1"/>
</dbReference>
<protein>
    <submittedName>
        <fullName evidence="5">FAD-dependent monooxygenase</fullName>
    </submittedName>
</protein>
<proteinExistence type="predicted"/>
<dbReference type="PANTHER" id="PTHR43004">
    <property type="entry name" value="TRK SYSTEM POTASSIUM UPTAKE PROTEIN"/>
    <property type="match status" value="1"/>
</dbReference>